<dbReference type="InterPro" id="IPR020472">
    <property type="entry name" value="WD40_PAC1"/>
</dbReference>
<dbReference type="Pfam" id="PF13560">
    <property type="entry name" value="HTH_31"/>
    <property type="match status" value="1"/>
</dbReference>
<feature type="compositionally biased region" description="Basic and acidic residues" evidence="4">
    <location>
        <begin position="1039"/>
        <end position="1048"/>
    </location>
</feature>
<protein>
    <submittedName>
        <fullName evidence="6">Helix-turn-helix domain-containing protein</fullName>
    </submittedName>
</protein>
<keyword evidence="1 3" id="KW-0853">WD repeat</keyword>
<feature type="repeat" description="WD" evidence="3">
    <location>
        <begin position="1105"/>
        <end position="1145"/>
    </location>
</feature>
<dbReference type="InterPro" id="IPR049052">
    <property type="entry name" value="nSTAND1"/>
</dbReference>
<dbReference type="Pfam" id="PF00400">
    <property type="entry name" value="WD40"/>
    <property type="match status" value="12"/>
</dbReference>
<dbReference type="PROSITE" id="PS50082">
    <property type="entry name" value="WD_REPEATS_2"/>
    <property type="match status" value="12"/>
</dbReference>
<feature type="repeat" description="WD" evidence="3">
    <location>
        <begin position="1056"/>
        <end position="1098"/>
    </location>
</feature>
<feature type="region of interest" description="Disordered" evidence="4">
    <location>
        <begin position="1036"/>
        <end position="1055"/>
    </location>
</feature>
<name>A0A939FM51_9ACTN</name>
<evidence type="ECO:0000313" key="6">
    <source>
        <dbReference type="EMBL" id="MBO0654083.1"/>
    </source>
</evidence>
<evidence type="ECO:0000256" key="2">
    <source>
        <dbReference type="ARBA" id="ARBA00022737"/>
    </source>
</evidence>
<dbReference type="EMBL" id="JAFMOF010000002">
    <property type="protein sequence ID" value="MBO0654083.1"/>
    <property type="molecule type" value="Genomic_DNA"/>
</dbReference>
<gene>
    <name evidence="6" type="ORF">J1792_15260</name>
</gene>
<dbReference type="CDD" id="cd00200">
    <property type="entry name" value="WD40"/>
    <property type="match status" value="2"/>
</dbReference>
<dbReference type="PRINTS" id="PR00320">
    <property type="entry name" value="GPROTEINBRPT"/>
</dbReference>
<feature type="region of interest" description="Disordered" evidence="4">
    <location>
        <begin position="1"/>
        <end position="22"/>
    </location>
</feature>
<dbReference type="CDD" id="cd00093">
    <property type="entry name" value="HTH_XRE"/>
    <property type="match status" value="1"/>
</dbReference>
<dbReference type="PANTHER" id="PTHR19848">
    <property type="entry name" value="WD40 REPEAT PROTEIN"/>
    <property type="match status" value="1"/>
</dbReference>
<evidence type="ECO:0000259" key="5">
    <source>
        <dbReference type="PROSITE" id="PS50943"/>
    </source>
</evidence>
<dbReference type="PROSITE" id="PS00678">
    <property type="entry name" value="WD_REPEATS_1"/>
    <property type="match status" value="2"/>
</dbReference>
<dbReference type="InterPro" id="IPR010982">
    <property type="entry name" value="Lambda_DNA-bd_dom_sf"/>
</dbReference>
<keyword evidence="7" id="KW-1185">Reference proteome</keyword>
<dbReference type="SUPFAM" id="SSF47413">
    <property type="entry name" value="lambda repressor-like DNA-binding domains"/>
    <property type="match status" value="1"/>
</dbReference>
<dbReference type="InterPro" id="IPR019775">
    <property type="entry name" value="WD40_repeat_CS"/>
</dbReference>
<accession>A0A939FM51</accession>
<feature type="repeat" description="WD" evidence="3">
    <location>
        <begin position="654"/>
        <end position="698"/>
    </location>
</feature>
<evidence type="ECO:0000256" key="1">
    <source>
        <dbReference type="ARBA" id="ARBA00022574"/>
    </source>
</evidence>
<feature type="repeat" description="WD" evidence="3">
    <location>
        <begin position="912"/>
        <end position="944"/>
    </location>
</feature>
<dbReference type="InterPro" id="IPR011047">
    <property type="entry name" value="Quinoprotein_ADH-like_sf"/>
</dbReference>
<dbReference type="Gene3D" id="1.10.260.40">
    <property type="entry name" value="lambda repressor-like DNA-binding domains"/>
    <property type="match status" value="1"/>
</dbReference>
<reference evidence="6" key="1">
    <citation type="submission" date="2021-03" db="EMBL/GenBank/DDBJ databases">
        <title>Streptomyces strains.</title>
        <authorList>
            <person name="Lund M.B."/>
            <person name="Toerring T."/>
        </authorList>
    </citation>
    <scope>NUCLEOTIDE SEQUENCE</scope>
    <source>
        <strain evidence="6">JCM 4242</strain>
    </source>
</reference>
<evidence type="ECO:0000256" key="4">
    <source>
        <dbReference type="SAM" id="MobiDB-lite"/>
    </source>
</evidence>
<sequence length="1297" mass="136124">MAPRGDDGESGGAPASTVEPGEHLRRLRQERGMSLAGLSHLVHYTKSYLSRVESGKKPMTVEVARRCEGALRAGGELTRLIAPTGRRGARGAPLEVCPYRGLAAYGSADADWFFGRERATAALVRLLTERLDGCGPTAVVAASGTGKSSLLQAGLVPELRRGVLPVRGSIRWPVVTLQPGERPVAELMASVASAAGADPARLAQVLADDGPLAFAEAVRAALDGTREGTGDGEDEPVRLVLVVDQFEEVFTLCPDPREQAEFIRAAHALTTGTPASASAGGPGVPAALVVIGLRADFYGRCLAFPELAAALRDGQLPLEPLRAAELRDAVVRPAHAVGLDLEPGLVELILRDLGAGGGEEREPGHEPGALPLLSHALLATWQRRRDRSLTVAGYQEAGGIAGAVAATAERAYARLPPDRQDAARSALLQLVRVDADGRAARRRVPREVLAPETVEAFARARLLTVDADRVALAHDAVPHAWPRLREWIESHAALLHGWQRLRAAAEQWDAEGRDPALLPRGARLAAARDLAAHPVATVTGVEQAYLDAATAHAAAEQEAELRRTRRLRRLLACLAVLLVLTLTGGAVALHQGRRAMAERAAARSDELAFRAAALSTSRPEASILLATAAWRQAHTPAAASAVLSSQAQSYAGRLTGHHGPVLAVAWRPSGPGGGGPLSAGADGTVRAWDTARPRRTRVVARGTAPVGALAVARGNTLAAWGDDAGTVSVWDAGSGRRVPVPAGARHRGPVRAVALSDDGRLLATAGRDGTVRLSRPGDAAAGVTVHDPGLGQLYAVAVTGDGGRVAAAGLDGRVWLLDVRDGGARVIGTREHGQVHALAFSPDGSRLATGEWHDAVGLWNTATGAREAALEGAQDSVFAVAFSPDGTRLAAASQDDTAAVWDVAGHRRIALLASHLGPVHGVAFSPDGRSLATCGEDGTLRLWSPQSSVNAPLPGTAWLDAALSPDRSLLAAAGHDGTLRLWRTGEAGHRTTRTLRVSQEPVRAVAFSHDGSLIAAGDQQGTVTVWRTADVLPTADGSRTADARHASGPDRPMGRWRAHGRAVTSLAFRPGDAGSLATGGEDHTAKVWRVTGGAAEETPRPERTFTGHADAVYRVLFLDDATLVTGSLDNTARIWRLSDGRVLHRLTEHADTVLGLAVGPTGILATASRDDTVKLWNPRDGRSLRTLAGHTGPVTSVAFSPDGTRLATAGRDNTVRIWDAREGRLLLTLTGHTDRVRSAAFVADEGPVVSVSEDGSVRWWRLDVPGVLATTCRALSRVDEPAWRRLLPDVPYGPGCS</sequence>
<feature type="repeat" description="WD" evidence="3">
    <location>
        <begin position="870"/>
        <end position="911"/>
    </location>
</feature>
<organism evidence="6 7">
    <name type="scientific">Streptomyces triculaminicus</name>
    <dbReference type="NCBI Taxonomy" id="2816232"/>
    <lineage>
        <taxon>Bacteria</taxon>
        <taxon>Bacillati</taxon>
        <taxon>Actinomycetota</taxon>
        <taxon>Actinomycetes</taxon>
        <taxon>Kitasatosporales</taxon>
        <taxon>Streptomycetaceae</taxon>
        <taxon>Streptomyces</taxon>
    </lineage>
</organism>
<comment type="caution">
    <text evidence="6">The sequence shown here is derived from an EMBL/GenBank/DDBJ whole genome shotgun (WGS) entry which is preliminary data.</text>
</comment>
<dbReference type="SUPFAM" id="SSF50998">
    <property type="entry name" value="Quinoprotein alcohol dehydrogenase-like"/>
    <property type="match status" value="1"/>
</dbReference>
<evidence type="ECO:0000256" key="3">
    <source>
        <dbReference type="PROSITE-ProRule" id="PRU00221"/>
    </source>
</evidence>
<dbReference type="GO" id="GO:0003677">
    <property type="term" value="F:DNA binding"/>
    <property type="evidence" value="ECO:0007669"/>
    <property type="project" value="InterPro"/>
</dbReference>
<dbReference type="Gene3D" id="2.130.10.10">
    <property type="entry name" value="YVTN repeat-like/Quinoprotein amine dehydrogenase"/>
    <property type="match status" value="5"/>
</dbReference>
<dbReference type="SMART" id="SM00320">
    <property type="entry name" value="WD40"/>
    <property type="match status" value="14"/>
</dbReference>
<dbReference type="InterPro" id="IPR001680">
    <property type="entry name" value="WD40_rpt"/>
</dbReference>
<dbReference type="SMART" id="SM00530">
    <property type="entry name" value="HTH_XRE"/>
    <property type="match status" value="1"/>
</dbReference>
<feature type="repeat" description="WD" evidence="3">
    <location>
        <begin position="1146"/>
        <end position="1186"/>
    </location>
</feature>
<feature type="repeat" description="WD" evidence="3">
    <location>
        <begin position="743"/>
        <end position="773"/>
    </location>
</feature>
<dbReference type="PROSITE" id="PS50943">
    <property type="entry name" value="HTH_CROC1"/>
    <property type="match status" value="1"/>
</dbReference>
<dbReference type="Proteomes" id="UP000664781">
    <property type="component" value="Unassembled WGS sequence"/>
</dbReference>
<dbReference type="InterPro" id="IPR001387">
    <property type="entry name" value="Cro/C1-type_HTH"/>
</dbReference>
<feature type="repeat" description="WD" evidence="3">
    <location>
        <begin position="835"/>
        <end position="869"/>
    </location>
</feature>
<dbReference type="RefSeq" id="WP_207247473.1">
    <property type="nucleotide sequence ID" value="NZ_JAFMOF010000002.1"/>
</dbReference>
<feature type="domain" description="HTH cro/C1-type" evidence="5">
    <location>
        <begin position="24"/>
        <end position="77"/>
    </location>
</feature>
<evidence type="ECO:0000313" key="7">
    <source>
        <dbReference type="Proteomes" id="UP000664781"/>
    </source>
</evidence>
<feature type="repeat" description="WD" evidence="3">
    <location>
        <begin position="1187"/>
        <end position="1228"/>
    </location>
</feature>
<keyword evidence="2" id="KW-0677">Repeat</keyword>
<feature type="repeat" description="WD" evidence="3">
    <location>
        <begin position="1229"/>
        <end position="1270"/>
    </location>
</feature>
<dbReference type="PROSITE" id="PS50294">
    <property type="entry name" value="WD_REPEATS_REGION"/>
    <property type="match status" value="8"/>
</dbReference>
<dbReference type="PANTHER" id="PTHR19848:SF8">
    <property type="entry name" value="F-BOX AND WD REPEAT DOMAIN CONTAINING 7"/>
    <property type="match status" value="1"/>
</dbReference>
<feature type="repeat" description="WD" evidence="3">
    <location>
        <begin position="995"/>
        <end position="1026"/>
    </location>
</feature>
<feature type="repeat" description="WD" evidence="3">
    <location>
        <begin position="962"/>
        <end position="982"/>
    </location>
</feature>
<dbReference type="Pfam" id="PF20703">
    <property type="entry name" value="nSTAND1"/>
    <property type="match status" value="1"/>
</dbReference>
<dbReference type="InterPro" id="IPR036322">
    <property type="entry name" value="WD40_repeat_dom_sf"/>
</dbReference>
<dbReference type="InterPro" id="IPR015943">
    <property type="entry name" value="WD40/YVTN_repeat-like_dom_sf"/>
</dbReference>
<proteinExistence type="predicted"/>
<dbReference type="SUPFAM" id="SSF50978">
    <property type="entry name" value="WD40 repeat-like"/>
    <property type="match status" value="2"/>
</dbReference>